<evidence type="ECO:0000256" key="1">
    <source>
        <dbReference type="ARBA" id="ARBA00002777"/>
    </source>
</evidence>
<keyword evidence="5 10" id="KW-0028">Amino-acid biosynthesis</keyword>
<dbReference type="GO" id="GO:0009086">
    <property type="term" value="P:methionine biosynthetic process"/>
    <property type="evidence" value="ECO:0007669"/>
    <property type="project" value="UniProtKB-UniRule"/>
</dbReference>
<evidence type="ECO:0000256" key="8">
    <source>
        <dbReference type="ARBA" id="ARBA00022833"/>
    </source>
</evidence>
<dbReference type="OrthoDB" id="244285at2"/>
<dbReference type="EC" id="2.1.1.14" evidence="10"/>
<gene>
    <name evidence="10" type="primary">metE</name>
    <name evidence="16" type="ORF">SAMN04488503_2754</name>
</gene>
<evidence type="ECO:0000259" key="15">
    <source>
        <dbReference type="Pfam" id="PF08267"/>
    </source>
</evidence>
<dbReference type="AlphaFoldDB" id="A0A239BQV0"/>
<dbReference type="EMBL" id="FZOC01000006">
    <property type="protein sequence ID" value="SNS10435.1"/>
    <property type="molecule type" value="Genomic_DNA"/>
</dbReference>
<comment type="cofactor">
    <cofactor evidence="12">
        <name>Zn(2+)</name>
        <dbReference type="ChEBI" id="CHEBI:29105"/>
    </cofactor>
    <text evidence="12">Binds 2 Zn(2+) ions per subunit.</text>
</comment>
<accession>A0A239BQV0</accession>
<dbReference type="NCBIfam" id="TIGR01371">
    <property type="entry name" value="met_syn_B12ind"/>
    <property type="match status" value="1"/>
</dbReference>
<feature type="binding site" evidence="12">
    <location>
        <position position="739"/>
    </location>
    <ligand>
        <name>Zn(2+)</name>
        <dbReference type="ChEBI" id="CHEBI:29105"/>
        <label>1</label>
        <note>catalytic</note>
    </ligand>
</feature>
<comment type="cofactor">
    <cofactor evidence="10">
        <name>Zn(2+)</name>
        <dbReference type="ChEBI" id="CHEBI:29105"/>
    </cofactor>
    <text evidence="10">Binds 1 zinc ion per subunit.</text>
</comment>
<feature type="binding site" evidence="10">
    <location>
        <position position="114"/>
    </location>
    <ligand>
        <name>5-methyltetrahydropteroyltri-L-glutamate</name>
        <dbReference type="ChEBI" id="CHEBI:58207"/>
    </ligand>
</feature>
<protein>
    <recommendedName>
        <fullName evidence="10">5-methyltetrahydropteroyltriglutamate--homocysteine methyltransferase</fullName>
        <ecNumber evidence="10">2.1.1.14</ecNumber>
    </recommendedName>
    <alternativeName>
        <fullName evidence="10">Cobalamin-independent methionine synthase</fullName>
    </alternativeName>
    <alternativeName>
        <fullName evidence="10">Methionine synthase, vitamin-B12 independent isozyme</fullName>
    </alternativeName>
</protein>
<feature type="binding site" evidence="10">
    <location>
        <position position="618"/>
    </location>
    <ligand>
        <name>5-methyltetrahydropteroyltri-L-glutamate</name>
        <dbReference type="ChEBI" id="CHEBI:58207"/>
    </ligand>
</feature>
<feature type="binding site" evidence="10">
    <location>
        <position position="656"/>
    </location>
    <ligand>
        <name>Zn(2+)</name>
        <dbReference type="ChEBI" id="CHEBI:29105"/>
        <note>catalytic</note>
    </ligand>
</feature>
<feature type="binding site" evidence="10 11">
    <location>
        <begin position="444"/>
        <end position="446"/>
    </location>
    <ligand>
        <name>L-homocysteine</name>
        <dbReference type="ChEBI" id="CHEBI:58199"/>
    </ligand>
</feature>
<feature type="binding site" evidence="10">
    <location>
        <position position="739"/>
    </location>
    <ligand>
        <name>Zn(2+)</name>
        <dbReference type="ChEBI" id="CHEBI:29105"/>
        <note>catalytic</note>
    </ligand>
</feature>
<evidence type="ECO:0000313" key="17">
    <source>
        <dbReference type="Proteomes" id="UP000198324"/>
    </source>
</evidence>
<comment type="catalytic activity">
    <reaction evidence="10">
        <text>5-methyltetrahydropteroyltri-L-glutamate + L-homocysteine = tetrahydropteroyltri-L-glutamate + L-methionine</text>
        <dbReference type="Rhea" id="RHEA:21196"/>
        <dbReference type="ChEBI" id="CHEBI:57844"/>
        <dbReference type="ChEBI" id="CHEBI:58140"/>
        <dbReference type="ChEBI" id="CHEBI:58199"/>
        <dbReference type="ChEBI" id="CHEBI:58207"/>
        <dbReference type="EC" id="2.1.1.14"/>
    </reaction>
</comment>
<dbReference type="CDD" id="cd03312">
    <property type="entry name" value="CIMS_N_terminal_like"/>
    <property type="match status" value="1"/>
</dbReference>
<sequence length="770" mass="85753">MLTHTLGFPRMGRARELKTALEAFWAGTSSRAALLETARSLRLRHWTAQVQAGVDIVPVGDFSLYDHMLDMTVRLGVAPQRFRQDGQPPMPDDLDAFFRMARGGEGVAALEMTKWFDTNYHYLVPELERGQVFRPDASGLLEQLAEAHDAGLRAKVVLPGPCTFLHLAKSVGPDFDRFELLPELTQAYVELVQALADPKRGAAEWIQLDEPVLALDLPQALPRRFRTAIETLARAARPARFMLTTCFGSMAQNVDVVSGLELDALHLDLVRAPEQLDGVFAHLAPGTSLSLGVVDGRNVWRVDARKALALLSRAVERLGVERVLVAPSCSLLHCPLDLGDETLLDPELRGWMAFALQKCEELRRLADCAAGLEHSGKASCADWLAENARAQAGRAASPRLQDPEVRRRMAAATPEMLFRALPYPERAALQRQRLGLPLLPTTTIGSFPQTRELRQARARFKRGELPLQAYEEAMREAIRDVVARQEGLGLDVLVHGEPERNDMVEHFGERLSGFCFTQNGWVQSYGSRCVKPPVIFGDVSRPAPMTVAWARFAQSLTDKPMKGMLTGPVTILCWSFVRDDQPRAETCRQIALALRDEVADLEAAGIRVIQIDEPALREGLPLRTREHDAYLRWAVDAFRLAVGAAAPETQIHTHMCYCEFNDIVEWIAALDADVISIEASRSRMELLDAFRRFQYPNEIGPGVWDIHSPRVPGADEMLDLLRRAAAVIPVERLWVNPDCGLKTRAWPETMASLDNMVQAARKARKELVPA</sequence>
<name>A0A239BQV0_9BACT</name>
<keyword evidence="8 10" id="KW-0862">Zinc</keyword>
<dbReference type="InterPro" id="IPR006276">
    <property type="entry name" value="Cobalamin-indep_Met_synthase"/>
</dbReference>
<evidence type="ECO:0000256" key="2">
    <source>
        <dbReference type="ARBA" id="ARBA00004681"/>
    </source>
</evidence>
<dbReference type="FunFam" id="3.20.20.210:FF:000002">
    <property type="entry name" value="5-methyltetrahydropteroyltriglutamate--homocysteine methyltransferase"/>
    <property type="match status" value="1"/>
</dbReference>
<feature type="binding site" evidence="10 11">
    <location>
        <position position="612"/>
    </location>
    <ligand>
        <name>L-homocysteine</name>
        <dbReference type="ChEBI" id="CHEBI:58199"/>
    </ligand>
</feature>
<dbReference type="NCBIfam" id="NF003556">
    <property type="entry name" value="PRK05222.1"/>
    <property type="match status" value="1"/>
</dbReference>
<feature type="binding site" evidence="10">
    <location>
        <position position="497"/>
    </location>
    <ligand>
        <name>L-homocysteine</name>
        <dbReference type="ChEBI" id="CHEBI:58199"/>
    </ligand>
</feature>
<dbReference type="InterPro" id="IPR002629">
    <property type="entry name" value="Met_Synth_C/arc"/>
</dbReference>
<keyword evidence="17" id="KW-1185">Reference proteome</keyword>
<evidence type="ECO:0000256" key="5">
    <source>
        <dbReference type="ARBA" id="ARBA00022605"/>
    </source>
</evidence>
<feature type="active site" description="Proton donor" evidence="10 13">
    <location>
        <position position="707"/>
    </location>
</feature>
<comment type="pathway">
    <text evidence="2 10">Amino-acid biosynthesis; L-methionine biosynthesis via de novo pathway; L-methionine from L-homocysteine (MetE route): step 1/1.</text>
</comment>
<dbReference type="PANTHER" id="PTHR30519">
    <property type="entry name" value="5-METHYLTETRAHYDROPTEROYLTRIGLUTAMATE--HOMOCYSTEINE METHYLTRANSFERASE"/>
    <property type="match status" value="1"/>
</dbReference>
<feature type="binding site" evidence="12">
    <location>
        <position position="678"/>
    </location>
    <ligand>
        <name>Zn(2+)</name>
        <dbReference type="ChEBI" id="CHEBI:29105"/>
        <label>1</label>
        <note>catalytic</note>
    </ligand>
</feature>
<dbReference type="Pfam" id="PF08267">
    <property type="entry name" value="Meth_synt_1"/>
    <property type="match status" value="1"/>
</dbReference>
<feature type="binding site" evidence="10 11">
    <location>
        <position position="612"/>
    </location>
    <ligand>
        <name>L-methionine</name>
        <dbReference type="ChEBI" id="CHEBI:57844"/>
    </ligand>
</feature>
<feature type="binding site" evidence="10 11">
    <location>
        <position position="497"/>
    </location>
    <ligand>
        <name>L-methionine</name>
        <dbReference type="ChEBI" id="CHEBI:57844"/>
    </ligand>
</feature>
<feature type="binding site" evidence="10">
    <location>
        <begin position="15"/>
        <end position="18"/>
    </location>
    <ligand>
        <name>5-methyltetrahydropteroyltri-L-glutamate</name>
        <dbReference type="ChEBI" id="CHEBI:58207"/>
    </ligand>
</feature>
<dbReference type="UniPathway" id="UPA00051">
    <property type="reaction ID" value="UER00082"/>
</dbReference>
<evidence type="ECO:0000256" key="3">
    <source>
        <dbReference type="ARBA" id="ARBA00009553"/>
    </source>
</evidence>
<feature type="domain" description="Cobalamin-independent methionine synthase MetE C-terminal/archaeal" evidence="14">
    <location>
        <begin position="439"/>
        <end position="761"/>
    </location>
</feature>
<feature type="binding site" evidence="12">
    <location>
        <position position="656"/>
    </location>
    <ligand>
        <name>Zn(2+)</name>
        <dbReference type="ChEBI" id="CHEBI:29105"/>
        <label>1</label>
        <note>catalytic</note>
    </ligand>
</feature>
<proteinExistence type="inferred from homology"/>
<dbReference type="Gene3D" id="3.20.20.210">
    <property type="match status" value="2"/>
</dbReference>
<feature type="binding site" evidence="11">
    <location>
        <position position="119"/>
    </location>
    <ligand>
        <name>5-methyltetrahydropteroyltri-L-glutamate</name>
        <dbReference type="ChEBI" id="CHEBI:58207"/>
    </ligand>
</feature>
<keyword evidence="7 10" id="KW-0479">Metal-binding</keyword>
<dbReference type="GO" id="GO:0008270">
    <property type="term" value="F:zinc ion binding"/>
    <property type="evidence" value="ECO:0007669"/>
    <property type="project" value="InterPro"/>
</dbReference>
<dbReference type="PIRSF" id="PIRSF000382">
    <property type="entry name" value="MeTrfase_B12_ind"/>
    <property type="match status" value="1"/>
</dbReference>
<dbReference type="SUPFAM" id="SSF51726">
    <property type="entry name" value="UROD/MetE-like"/>
    <property type="match status" value="2"/>
</dbReference>
<keyword evidence="9 10" id="KW-0486">Methionine biosynthesis</keyword>
<evidence type="ECO:0000256" key="7">
    <source>
        <dbReference type="ARBA" id="ARBA00022723"/>
    </source>
</evidence>
<feature type="binding site" evidence="10">
    <location>
        <position position="654"/>
    </location>
    <ligand>
        <name>Zn(2+)</name>
        <dbReference type="ChEBI" id="CHEBI:29105"/>
        <note>catalytic</note>
    </ligand>
</feature>
<comment type="function">
    <text evidence="1 10">Catalyzes the transfer of a methyl group from 5-methyltetrahydrofolate to homocysteine resulting in methionine formation.</text>
</comment>
<dbReference type="Pfam" id="PF01717">
    <property type="entry name" value="Meth_synt_2"/>
    <property type="match status" value="1"/>
</dbReference>
<feature type="binding site" evidence="10">
    <location>
        <position position="678"/>
    </location>
    <ligand>
        <name>Zn(2+)</name>
        <dbReference type="ChEBI" id="CHEBI:29105"/>
        <note>catalytic</note>
    </ligand>
</feature>
<evidence type="ECO:0000256" key="10">
    <source>
        <dbReference type="HAMAP-Rule" id="MF_00172"/>
    </source>
</evidence>
<feature type="domain" description="Cobalamin-independent methionine synthase MetE N-terminal" evidence="15">
    <location>
        <begin position="3"/>
        <end position="316"/>
    </location>
</feature>
<evidence type="ECO:0000313" key="16">
    <source>
        <dbReference type="EMBL" id="SNS10435.1"/>
    </source>
</evidence>
<feature type="binding site" evidence="10 11">
    <location>
        <position position="574"/>
    </location>
    <ligand>
        <name>5-methyltetrahydropteroyltri-L-glutamate</name>
        <dbReference type="ChEBI" id="CHEBI:58207"/>
    </ligand>
</feature>
<keyword evidence="4 10" id="KW-0489">Methyltransferase</keyword>
<comment type="similarity">
    <text evidence="3 10">Belongs to the vitamin-B12 independent methionine synthase family.</text>
</comment>
<evidence type="ECO:0000256" key="6">
    <source>
        <dbReference type="ARBA" id="ARBA00022679"/>
    </source>
</evidence>
<dbReference type="HAMAP" id="MF_00172">
    <property type="entry name" value="Meth_synth"/>
    <property type="match status" value="1"/>
</dbReference>
<organism evidence="16 17">
    <name type="scientific">Humidesulfovibrio mexicanus</name>
    <dbReference type="NCBI Taxonomy" id="147047"/>
    <lineage>
        <taxon>Bacteria</taxon>
        <taxon>Pseudomonadati</taxon>
        <taxon>Thermodesulfobacteriota</taxon>
        <taxon>Desulfovibrionia</taxon>
        <taxon>Desulfovibrionales</taxon>
        <taxon>Desulfovibrionaceae</taxon>
        <taxon>Humidesulfovibrio</taxon>
    </lineage>
</organism>
<dbReference type="RefSeq" id="WP_089274957.1">
    <property type="nucleotide sequence ID" value="NZ_FZOC01000006.1"/>
</dbReference>
<evidence type="ECO:0000256" key="4">
    <source>
        <dbReference type="ARBA" id="ARBA00022603"/>
    </source>
</evidence>
<dbReference type="CDD" id="cd03311">
    <property type="entry name" value="CIMS_C_terminal_like"/>
    <property type="match status" value="1"/>
</dbReference>
<keyword evidence="10" id="KW-0677">Repeat</keyword>
<evidence type="ECO:0000256" key="11">
    <source>
        <dbReference type="PIRSR" id="PIRSR000382-1"/>
    </source>
</evidence>
<feature type="binding site" evidence="10 11">
    <location>
        <begin position="444"/>
        <end position="446"/>
    </location>
    <ligand>
        <name>L-methionine</name>
        <dbReference type="ChEBI" id="CHEBI:57844"/>
    </ligand>
</feature>
<feature type="binding site" evidence="11">
    <location>
        <position position="18"/>
    </location>
    <ligand>
        <name>5-methyltetrahydropteroyltri-L-glutamate</name>
        <dbReference type="ChEBI" id="CHEBI:58207"/>
    </ligand>
</feature>
<evidence type="ECO:0000259" key="14">
    <source>
        <dbReference type="Pfam" id="PF01717"/>
    </source>
</evidence>
<feature type="binding site" evidence="12">
    <location>
        <position position="654"/>
    </location>
    <ligand>
        <name>Zn(2+)</name>
        <dbReference type="ChEBI" id="CHEBI:29105"/>
        <label>1</label>
        <note>catalytic</note>
    </ligand>
</feature>
<evidence type="ECO:0000256" key="12">
    <source>
        <dbReference type="PIRSR" id="PIRSR000382-2"/>
    </source>
</evidence>
<dbReference type="InterPro" id="IPR013215">
    <property type="entry name" value="Cbl-indep_Met_Synth_N"/>
</dbReference>
<keyword evidence="6 10" id="KW-0808">Transferase</keyword>
<dbReference type="GO" id="GO:0032259">
    <property type="term" value="P:methylation"/>
    <property type="evidence" value="ECO:0007669"/>
    <property type="project" value="UniProtKB-KW"/>
</dbReference>
<evidence type="ECO:0000256" key="13">
    <source>
        <dbReference type="PIRSR" id="PIRSR000382-3"/>
    </source>
</evidence>
<feature type="binding site" evidence="10 11">
    <location>
        <begin position="528"/>
        <end position="529"/>
    </location>
    <ligand>
        <name>5-methyltetrahydropteroyltri-L-glutamate</name>
        <dbReference type="ChEBI" id="CHEBI:58207"/>
    </ligand>
</feature>
<dbReference type="Proteomes" id="UP000198324">
    <property type="component" value="Unassembled WGS sequence"/>
</dbReference>
<dbReference type="GO" id="GO:0003871">
    <property type="term" value="F:5-methyltetrahydropteroyltriglutamate-homocysteine S-methyltransferase activity"/>
    <property type="evidence" value="ECO:0007669"/>
    <property type="project" value="UniProtKB-UniRule"/>
</dbReference>
<dbReference type="InterPro" id="IPR038071">
    <property type="entry name" value="UROD/MetE-like_sf"/>
</dbReference>
<reference evidence="16 17" key="1">
    <citation type="submission" date="2017-06" db="EMBL/GenBank/DDBJ databases">
        <authorList>
            <person name="Kim H.J."/>
            <person name="Triplett B.A."/>
        </authorList>
    </citation>
    <scope>NUCLEOTIDE SEQUENCE [LARGE SCALE GENOMIC DNA]</scope>
    <source>
        <strain evidence="16 17">DSM 13116</strain>
    </source>
</reference>
<evidence type="ECO:0000256" key="9">
    <source>
        <dbReference type="ARBA" id="ARBA00023167"/>
    </source>
</evidence>